<feature type="region of interest" description="Disordered" evidence="8">
    <location>
        <begin position="637"/>
        <end position="662"/>
    </location>
</feature>
<evidence type="ECO:0000256" key="2">
    <source>
        <dbReference type="ARBA" id="ARBA00022679"/>
    </source>
</evidence>
<keyword evidence="11" id="KW-1185">Reference proteome</keyword>
<dbReference type="InterPro" id="IPR051628">
    <property type="entry name" value="LUBAC_E3_Ligases"/>
</dbReference>
<dbReference type="Pfam" id="PF26191">
    <property type="entry name" value="RING-HC_RBR_RNF216"/>
    <property type="match status" value="1"/>
</dbReference>
<keyword evidence="2" id="KW-0808">Transferase</keyword>
<feature type="domain" description="RING-type" evidence="9">
    <location>
        <begin position="427"/>
        <end position="645"/>
    </location>
</feature>
<keyword evidence="4" id="KW-0677">Repeat</keyword>
<dbReference type="InterPro" id="IPR047546">
    <property type="entry name" value="Rcat_RBR_RNF216"/>
</dbReference>
<reference evidence="10" key="1">
    <citation type="submission" date="2020-02" db="EMBL/GenBank/DDBJ databases">
        <authorList>
            <person name="Palmer J.M."/>
        </authorList>
    </citation>
    <scope>NUCLEOTIDE SEQUENCE</scope>
    <source>
        <strain evidence="10">EPUS1.4</strain>
        <tissue evidence="10">Thallus</tissue>
    </source>
</reference>
<comment type="pathway">
    <text evidence="1">Protein modification; protein ubiquitination.</text>
</comment>
<dbReference type="InterPro" id="IPR047544">
    <property type="entry name" value="RING-HC_RBR_RNF216"/>
</dbReference>
<dbReference type="PANTHER" id="PTHR22770:SF47">
    <property type="entry name" value="E3 UBIQUITIN-PROTEIN LIGASE RNF216"/>
    <property type="match status" value="1"/>
</dbReference>
<dbReference type="GO" id="GO:0008270">
    <property type="term" value="F:zinc ion binding"/>
    <property type="evidence" value="ECO:0007669"/>
    <property type="project" value="UniProtKB-KW"/>
</dbReference>
<feature type="compositionally biased region" description="Polar residues" evidence="8">
    <location>
        <begin position="637"/>
        <end position="646"/>
    </location>
</feature>
<protein>
    <recommendedName>
        <fullName evidence="9">RING-type domain-containing protein</fullName>
    </recommendedName>
</protein>
<dbReference type="EMBL" id="JAACFV010000030">
    <property type="protein sequence ID" value="KAF7510410.1"/>
    <property type="molecule type" value="Genomic_DNA"/>
</dbReference>
<accession>A0A8H7ASM4</accession>
<dbReference type="CDD" id="cd20353">
    <property type="entry name" value="Rcat_RBR_RNF216"/>
    <property type="match status" value="1"/>
</dbReference>
<keyword evidence="6" id="KW-0833">Ubl conjugation pathway</keyword>
<dbReference type="PROSITE" id="PS51873">
    <property type="entry name" value="TRIAD"/>
    <property type="match status" value="1"/>
</dbReference>
<dbReference type="Pfam" id="PF26200">
    <property type="entry name" value="Rcat_RNF216"/>
    <property type="match status" value="1"/>
</dbReference>
<evidence type="ECO:0000256" key="7">
    <source>
        <dbReference type="ARBA" id="ARBA00022833"/>
    </source>
</evidence>
<dbReference type="PANTHER" id="PTHR22770">
    <property type="entry name" value="UBIQUITIN CONJUGATING ENZYME 7 INTERACTING PROTEIN-RELATED"/>
    <property type="match status" value="1"/>
</dbReference>
<keyword evidence="3" id="KW-0479">Metal-binding</keyword>
<comment type="caution">
    <text evidence="10">The sequence shown here is derived from an EMBL/GenBank/DDBJ whole genome shotgun (WGS) entry which is preliminary data.</text>
</comment>
<feature type="compositionally biased region" description="Basic and acidic residues" evidence="8">
    <location>
        <begin position="648"/>
        <end position="660"/>
    </location>
</feature>
<dbReference type="CDD" id="cd20339">
    <property type="entry name" value="BRcat_RBR_RNF216"/>
    <property type="match status" value="1"/>
</dbReference>
<feature type="region of interest" description="Disordered" evidence="8">
    <location>
        <begin position="882"/>
        <end position="908"/>
    </location>
</feature>
<evidence type="ECO:0000256" key="5">
    <source>
        <dbReference type="ARBA" id="ARBA00022771"/>
    </source>
</evidence>
<evidence type="ECO:0000313" key="11">
    <source>
        <dbReference type="Proteomes" id="UP000606974"/>
    </source>
</evidence>
<sequence>MNRRITPAHLFVSENAITISDDEGNDSVARDPKSDNTRHLHARLPESLKRRAYPEGAPSVRRDSRDRVDVALLRPSTDISTGHDYSYESPVRGSYNTGNDSRGKRSEVNAPCPSDDDPCPYYYDAKLELKMYRGPGFKQFHPVLGSMAGHQEICDEWDARQLKWKHGSGQANIIFRSRTGIRDADFASANAANNQNGGTTTIGDRSSYQLDQNQEQHCLEEVLLVFPQVQHDFVRRLFRERHSGNTGMLVESRAADSPIGAAIIATIAEMESFPLQKDLKRKHSPTTQENDDVTVRWNKDVQKNEAYYKEALILLSVNFNRVPTHFIYRTLREKGNLFDAFHLLAEYENTSNDSSRKPYSRTKLARRVLEKKYQRNCEREGHQYISIVNEFQAARQQQHRQGVRRKRQKADEEAEAQNFKLHQLQGSLVDCQCCFNEAPLNRMTHCENDDTHFFCNKCIELRASELIGAQKYELSCMDTSGCGSELSKEALARALPTKVFDKLAEIQQLAEIKAAGLDGLEQCPFCEYQAVCPPVDTHTTFECLNPDCEKVSCRKCNGESHVPISCEEAKKDRGLSARHAVEEARSEAMMRTCPRCKVKIVKSAGCNKIVCSSCRAVSCYVCRKDITGKNYEHFGSGSTRCPIQDQSPEDRHQQEADNAEKAAIAAAKAQDANINEEDLRIEAHLNKGASREQEIPGGLGLHAALHLPALPQFHLMGVPQHHLLVGDQGAGPLIAEHELNNFHQLLQQARLQQHRVREMLEIHQQNLRRLQPFLPTPMVAPVPNPPRADRVVVPPIRQAGQYLQYAYPRPAVGAAPITQAPLNALNGEANAGLADRAQDVFQQHLRYTDRRNHNPHLQRVEDDFPAYHQTPLLQDDLRNLPLWAQHPTHGPNLPDLGSTQAQEQPNQA</sequence>
<proteinExistence type="predicted"/>
<evidence type="ECO:0000313" key="10">
    <source>
        <dbReference type="EMBL" id="KAF7510410.1"/>
    </source>
</evidence>
<feature type="region of interest" description="Disordered" evidence="8">
    <location>
        <begin position="21"/>
        <end position="115"/>
    </location>
</feature>
<dbReference type="GO" id="GO:0016740">
    <property type="term" value="F:transferase activity"/>
    <property type="evidence" value="ECO:0007669"/>
    <property type="project" value="UniProtKB-KW"/>
</dbReference>
<dbReference type="InterPro" id="IPR044066">
    <property type="entry name" value="TRIAD_supradom"/>
</dbReference>
<organism evidence="10 11">
    <name type="scientific">Endocarpon pusillum</name>
    <dbReference type="NCBI Taxonomy" id="364733"/>
    <lineage>
        <taxon>Eukaryota</taxon>
        <taxon>Fungi</taxon>
        <taxon>Dikarya</taxon>
        <taxon>Ascomycota</taxon>
        <taxon>Pezizomycotina</taxon>
        <taxon>Eurotiomycetes</taxon>
        <taxon>Chaetothyriomycetidae</taxon>
        <taxon>Verrucariales</taxon>
        <taxon>Verrucariaceae</taxon>
        <taxon>Endocarpon</taxon>
    </lineage>
</organism>
<evidence type="ECO:0000256" key="1">
    <source>
        <dbReference type="ARBA" id="ARBA00004906"/>
    </source>
</evidence>
<feature type="compositionally biased region" description="Basic and acidic residues" evidence="8">
    <location>
        <begin position="60"/>
        <end position="69"/>
    </location>
</feature>
<feature type="compositionally biased region" description="Polar residues" evidence="8">
    <location>
        <begin position="897"/>
        <end position="908"/>
    </location>
</feature>
<evidence type="ECO:0000256" key="6">
    <source>
        <dbReference type="ARBA" id="ARBA00022786"/>
    </source>
</evidence>
<gene>
    <name evidence="10" type="ORF">GJ744_006689</name>
</gene>
<dbReference type="OrthoDB" id="10009520at2759"/>
<evidence type="ECO:0000259" key="9">
    <source>
        <dbReference type="PROSITE" id="PS51873"/>
    </source>
</evidence>
<evidence type="ECO:0000256" key="4">
    <source>
        <dbReference type="ARBA" id="ARBA00022737"/>
    </source>
</evidence>
<dbReference type="Proteomes" id="UP000606974">
    <property type="component" value="Unassembled WGS sequence"/>
</dbReference>
<feature type="compositionally biased region" description="Basic and acidic residues" evidence="8">
    <location>
        <begin position="28"/>
        <end position="53"/>
    </location>
</feature>
<dbReference type="AlphaFoldDB" id="A0A8H7ASM4"/>
<keyword evidence="7" id="KW-0862">Zinc</keyword>
<keyword evidence="5" id="KW-0863">Zinc-finger</keyword>
<name>A0A8H7ASM4_9EURO</name>
<evidence type="ECO:0000256" key="3">
    <source>
        <dbReference type="ARBA" id="ARBA00022723"/>
    </source>
</evidence>
<evidence type="ECO:0000256" key="8">
    <source>
        <dbReference type="SAM" id="MobiDB-lite"/>
    </source>
</evidence>
<dbReference type="SUPFAM" id="SSF57850">
    <property type="entry name" value="RING/U-box"/>
    <property type="match status" value="1"/>
</dbReference>
<dbReference type="InterPro" id="IPR047545">
    <property type="entry name" value="BRcat_RBR_RNF216"/>
</dbReference>
<dbReference type="Gene3D" id="1.20.120.1750">
    <property type="match status" value="1"/>
</dbReference>
<dbReference type="CDD" id="cd16630">
    <property type="entry name" value="RING-HC_RBR_RNF216"/>
    <property type="match status" value="1"/>
</dbReference>